<accession>A0ABP3Z4U4</accession>
<feature type="compositionally biased region" description="Low complexity" evidence="1">
    <location>
        <begin position="51"/>
        <end position="64"/>
    </location>
</feature>
<reference evidence="3" key="1">
    <citation type="journal article" date="2019" name="Int. J. Syst. Evol. Microbiol.">
        <title>The Global Catalogue of Microorganisms (GCM) 10K type strain sequencing project: providing services to taxonomists for standard genome sequencing and annotation.</title>
        <authorList>
            <consortium name="The Broad Institute Genomics Platform"/>
            <consortium name="The Broad Institute Genome Sequencing Center for Infectious Disease"/>
            <person name="Wu L."/>
            <person name="Ma J."/>
        </authorList>
    </citation>
    <scope>NUCLEOTIDE SEQUENCE [LARGE SCALE GENOMIC DNA]</scope>
    <source>
        <strain evidence="3">JCM 11136</strain>
    </source>
</reference>
<evidence type="ECO:0000256" key="1">
    <source>
        <dbReference type="SAM" id="MobiDB-lite"/>
    </source>
</evidence>
<keyword evidence="3" id="KW-1185">Reference proteome</keyword>
<protein>
    <recommendedName>
        <fullName evidence="4">DUF2877 domain-containing protein</fullName>
    </recommendedName>
</protein>
<proteinExistence type="predicted"/>
<gene>
    <name evidence="2" type="ORF">GCM10009560_04040</name>
</gene>
<name>A0ABP3Z4U4_9ACTN</name>
<dbReference type="Proteomes" id="UP001501578">
    <property type="component" value="Unassembled WGS sequence"/>
</dbReference>
<feature type="region of interest" description="Disordered" evidence="1">
    <location>
        <begin position="51"/>
        <end position="75"/>
    </location>
</feature>
<comment type="caution">
    <text evidence="2">The sequence shown here is derived from an EMBL/GenBank/DDBJ whole genome shotgun (WGS) entry which is preliminary data.</text>
</comment>
<sequence length="353" mass="34687">MTVGTHTGPRIRVTGAAGMSAHAVLSAPRRRARVLAAFPAAVYLQTVSPADVSPRAAPPRAASPGTDSPPGEMAGSRPAVVAVITGAATLLPNAVLIAGALPEAEVGDEAWVGGGAVEVGGWRVRVSRWWDPGPPLPRVAPQALPAVLPGLPAGGLAGNPALVRLAEATRTLADVECAAEGLVGLGPGLTPSGDDVLAGLLVALRALGTAAGVSRAVPLADRLATAVVRAAATRTTAISAALLDCAARGDTCPEVTAVLRALTGHGRLGPALTALCRLGHTSGADLAQGLSIGLASVHALAETSAHAQAETLADVQAETLADVQAGATVHTPAGAPAHARAGANRHASAGGGR</sequence>
<feature type="region of interest" description="Disordered" evidence="1">
    <location>
        <begin position="332"/>
        <end position="353"/>
    </location>
</feature>
<dbReference type="InterPro" id="IPR021530">
    <property type="entry name" value="AllH-like"/>
</dbReference>
<dbReference type="EMBL" id="BAAAHQ010000001">
    <property type="protein sequence ID" value="GAA0912847.1"/>
    <property type="molecule type" value="Genomic_DNA"/>
</dbReference>
<dbReference type="Pfam" id="PF11392">
    <property type="entry name" value="AllH"/>
    <property type="match status" value="1"/>
</dbReference>
<dbReference type="RefSeq" id="WP_343947899.1">
    <property type="nucleotide sequence ID" value="NZ_BAAAHQ010000001.1"/>
</dbReference>
<evidence type="ECO:0000313" key="3">
    <source>
        <dbReference type="Proteomes" id="UP001501578"/>
    </source>
</evidence>
<organism evidence="2 3">
    <name type="scientific">Nonomuraea longicatena</name>
    <dbReference type="NCBI Taxonomy" id="83682"/>
    <lineage>
        <taxon>Bacteria</taxon>
        <taxon>Bacillati</taxon>
        <taxon>Actinomycetota</taxon>
        <taxon>Actinomycetes</taxon>
        <taxon>Streptosporangiales</taxon>
        <taxon>Streptosporangiaceae</taxon>
        <taxon>Nonomuraea</taxon>
    </lineage>
</organism>
<evidence type="ECO:0000313" key="2">
    <source>
        <dbReference type="EMBL" id="GAA0912847.1"/>
    </source>
</evidence>
<evidence type="ECO:0008006" key="4">
    <source>
        <dbReference type="Google" id="ProtNLM"/>
    </source>
</evidence>